<dbReference type="AlphaFoldDB" id="A0A9R1XX80"/>
<evidence type="ECO:0000313" key="1">
    <source>
        <dbReference type="EMBL" id="KAJ0226564.1"/>
    </source>
</evidence>
<name>A0A9R1XX80_LACSA</name>
<accession>A0A9R1XX80</accession>
<dbReference type="Proteomes" id="UP000235145">
    <property type="component" value="Unassembled WGS sequence"/>
</dbReference>
<evidence type="ECO:0000313" key="2">
    <source>
        <dbReference type="Proteomes" id="UP000235145"/>
    </source>
</evidence>
<protein>
    <submittedName>
        <fullName evidence="1">Uncharacterized protein</fullName>
    </submittedName>
</protein>
<reference evidence="1 2" key="1">
    <citation type="journal article" date="2017" name="Nat. Commun.">
        <title>Genome assembly with in vitro proximity ligation data and whole-genome triplication in lettuce.</title>
        <authorList>
            <person name="Reyes-Chin-Wo S."/>
            <person name="Wang Z."/>
            <person name="Yang X."/>
            <person name="Kozik A."/>
            <person name="Arikit S."/>
            <person name="Song C."/>
            <person name="Xia L."/>
            <person name="Froenicke L."/>
            <person name="Lavelle D.O."/>
            <person name="Truco M.J."/>
            <person name="Xia R."/>
            <person name="Zhu S."/>
            <person name="Xu C."/>
            <person name="Xu H."/>
            <person name="Xu X."/>
            <person name="Cox K."/>
            <person name="Korf I."/>
            <person name="Meyers B.C."/>
            <person name="Michelmore R.W."/>
        </authorList>
    </citation>
    <scope>NUCLEOTIDE SEQUENCE [LARGE SCALE GENOMIC DNA]</scope>
    <source>
        <strain evidence="2">cv. Salinas</strain>
        <tissue evidence="1">Seedlings</tissue>
    </source>
</reference>
<proteinExistence type="predicted"/>
<gene>
    <name evidence="1" type="ORF">LSAT_V11C100038240</name>
</gene>
<comment type="caution">
    <text evidence="1">The sequence shown here is derived from an EMBL/GenBank/DDBJ whole genome shotgun (WGS) entry which is preliminary data.</text>
</comment>
<organism evidence="1 2">
    <name type="scientific">Lactuca sativa</name>
    <name type="common">Garden lettuce</name>
    <dbReference type="NCBI Taxonomy" id="4236"/>
    <lineage>
        <taxon>Eukaryota</taxon>
        <taxon>Viridiplantae</taxon>
        <taxon>Streptophyta</taxon>
        <taxon>Embryophyta</taxon>
        <taxon>Tracheophyta</taxon>
        <taxon>Spermatophyta</taxon>
        <taxon>Magnoliopsida</taxon>
        <taxon>eudicotyledons</taxon>
        <taxon>Gunneridae</taxon>
        <taxon>Pentapetalae</taxon>
        <taxon>asterids</taxon>
        <taxon>campanulids</taxon>
        <taxon>Asterales</taxon>
        <taxon>Asteraceae</taxon>
        <taxon>Cichorioideae</taxon>
        <taxon>Cichorieae</taxon>
        <taxon>Lactucinae</taxon>
        <taxon>Lactuca</taxon>
    </lineage>
</organism>
<dbReference type="EMBL" id="NBSK02000001">
    <property type="protein sequence ID" value="KAJ0226564.1"/>
    <property type="molecule type" value="Genomic_DNA"/>
</dbReference>
<keyword evidence="2" id="KW-1185">Reference proteome</keyword>
<sequence>MRFLEQKHLLSEWSLLWTRSWKSSNNFLRSFKRKITLWILGISLRPEIKAVTGEALRTFVYHEILYVQHSETSMSFKNMDDGRILLYAARIFSLCHRMIGSYLSIKKLADHLPSIKKLAGHVVTDLPCVGLVYVHNVKQSSSDVVKVGNKFL</sequence>